<reference evidence="2 3" key="1">
    <citation type="submission" date="2005-09" db="EMBL/GenBank/DDBJ databases">
        <authorList>
            <person name="Mural R.J."/>
            <person name="Li P.W."/>
            <person name="Adams M.D."/>
            <person name="Amanatides P.G."/>
            <person name="Baden-Tillson H."/>
            <person name="Barnstead M."/>
            <person name="Chin S.H."/>
            <person name="Dew I."/>
            <person name="Evans C.A."/>
            <person name="Ferriera S."/>
            <person name="Flanigan M."/>
            <person name="Fosler C."/>
            <person name="Glodek A."/>
            <person name="Gu Z."/>
            <person name="Holt R.A."/>
            <person name="Jennings D."/>
            <person name="Kraft C.L."/>
            <person name="Lu F."/>
            <person name="Nguyen T."/>
            <person name="Nusskern D.R."/>
            <person name="Pfannkoch C.M."/>
            <person name="Sitter C."/>
            <person name="Sutton G.G."/>
            <person name="Venter J.C."/>
            <person name="Wang Z."/>
            <person name="Woodage T."/>
            <person name="Zheng X.H."/>
            <person name="Zhong F."/>
        </authorList>
    </citation>
    <scope>NUCLEOTIDE SEQUENCE [LARGE SCALE GENOMIC DNA]</scope>
    <source>
        <strain>BN</strain>
        <strain evidence="3">Sprague-Dawley</strain>
    </source>
</reference>
<sequence>MSFIKRKSQGGGSEGSIMRKMGETALRERAIIYSME</sequence>
<dbReference type="AlphaFoldDB" id="A6JSG5"/>
<protein>
    <submittedName>
        <fullName evidence="2">RCG36670</fullName>
    </submittedName>
</protein>
<proteinExistence type="predicted"/>
<evidence type="ECO:0000313" key="3">
    <source>
        <dbReference type="Proteomes" id="UP000234681"/>
    </source>
</evidence>
<dbReference type="EMBL" id="CH473999">
    <property type="protein sequence ID" value="EDL77942.1"/>
    <property type="molecule type" value="Genomic_DNA"/>
</dbReference>
<organism evidence="2 3">
    <name type="scientific">Rattus norvegicus</name>
    <name type="common">Rat</name>
    <dbReference type="NCBI Taxonomy" id="10116"/>
    <lineage>
        <taxon>Eukaryota</taxon>
        <taxon>Metazoa</taxon>
        <taxon>Chordata</taxon>
        <taxon>Craniata</taxon>
        <taxon>Vertebrata</taxon>
        <taxon>Euteleostomi</taxon>
        <taxon>Mammalia</taxon>
        <taxon>Eutheria</taxon>
        <taxon>Euarchontoglires</taxon>
        <taxon>Glires</taxon>
        <taxon>Rodentia</taxon>
        <taxon>Myomorpha</taxon>
        <taxon>Muroidea</taxon>
        <taxon>Muridae</taxon>
        <taxon>Murinae</taxon>
        <taxon>Rattus</taxon>
    </lineage>
</organism>
<accession>A6JSG5</accession>
<feature type="region of interest" description="Disordered" evidence="1">
    <location>
        <begin position="1"/>
        <end position="20"/>
    </location>
</feature>
<gene>
    <name evidence="2" type="ORF">rCG_36670</name>
</gene>
<name>A6JSG5_RAT</name>
<evidence type="ECO:0000313" key="2">
    <source>
        <dbReference type="EMBL" id="EDL77942.1"/>
    </source>
</evidence>
<dbReference type="Proteomes" id="UP000234681">
    <property type="component" value="Chromosome 11"/>
</dbReference>
<evidence type="ECO:0000256" key="1">
    <source>
        <dbReference type="SAM" id="MobiDB-lite"/>
    </source>
</evidence>